<protein>
    <submittedName>
        <fullName evidence="1">Uncharacterized protein</fullName>
    </submittedName>
</protein>
<reference evidence="1 2" key="1">
    <citation type="submission" date="2019-05" db="EMBL/GenBank/DDBJ databases">
        <title>Marivita sp. nov. isolated from sea sediment.</title>
        <authorList>
            <person name="Kim W."/>
        </authorList>
    </citation>
    <scope>NUCLEOTIDE SEQUENCE [LARGE SCALE GENOMIC DNA]</scope>
    <source>
        <strain evidence="1 2">CAU 1492</strain>
    </source>
</reference>
<gene>
    <name evidence="1" type="ORF">FGK64_07285</name>
</gene>
<comment type="caution">
    <text evidence="1">The sequence shown here is derived from an EMBL/GenBank/DDBJ whole genome shotgun (WGS) entry which is preliminary data.</text>
</comment>
<dbReference type="RefSeq" id="WP_138863159.1">
    <property type="nucleotide sequence ID" value="NZ_VCPC01000002.1"/>
</dbReference>
<keyword evidence="2" id="KW-1185">Reference proteome</keyword>
<sequence>MIDSSIDDEWWVLSNHVDEHDWRGSVLSNAFVDAMLLAFIRAHPLMEEDTGLGEAERLRDARLALFGIPAGTRNKYYADYAALHDMALGYLEDRSGEIPADETGTYLYEPKRTGCRSLKGLALDALEKGLANRGATEIGTLESSVKRLSRKFVGEFDELIRFAEDNSGVQLIAEKTRQLQVLLGPTSVPMSLVSDFTRDLKGVV</sequence>
<evidence type="ECO:0000313" key="2">
    <source>
        <dbReference type="Proteomes" id="UP001191082"/>
    </source>
</evidence>
<name>A0ABY2X9T4_9RHOB</name>
<proteinExistence type="predicted"/>
<dbReference type="Proteomes" id="UP001191082">
    <property type="component" value="Unassembled WGS sequence"/>
</dbReference>
<dbReference type="EMBL" id="VCPC01000002">
    <property type="protein sequence ID" value="TMV12605.1"/>
    <property type="molecule type" value="Genomic_DNA"/>
</dbReference>
<evidence type="ECO:0000313" key="1">
    <source>
        <dbReference type="EMBL" id="TMV12605.1"/>
    </source>
</evidence>
<organism evidence="1 2">
    <name type="scientific">Arenibacterium halophilum</name>
    <dbReference type="NCBI Taxonomy" id="2583821"/>
    <lineage>
        <taxon>Bacteria</taxon>
        <taxon>Pseudomonadati</taxon>
        <taxon>Pseudomonadota</taxon>
        <taxon>Alphaproteobacteria</taxon>
        <taxon>Rhodobacterales</taxon>
        <taxon>Paracoccaceae</taxon>
        <taxon>Arenibacterium</taxon>
    </lineage>
</organism>
<accession>A0ABY2X9T4</accession>